<dbReference type="Proteomes" id="UP000824120">
    <property type="component" value="Chromosome 9"/>
</dbReference>
<keyword evidence="1" id="KW-0560">Oxidoreductase</keyword>
<feature type="signal peptide" evidence="2">
    <location>
        <begin position="1"/>
        <end position="25"/>
    </location>
</feature>
<dbReference type="PRINTS" id="PR00463">
    <property type="entry name" value="EP450I"/>
</dbReference>
<dbReference type="EMBL" id="JACXVP010000009">
    <property type="protein sequence ID" value="KAG5587507.1"/>
    <property type="molecule type" value="Genomic_DNA"/>
</dbReference>
<feature type="chain" id="PRO_5039944276" description="Cytochrome P450" evidence="2">
    <location>
        <begin position="26"/>
        <end position="190"/>
    </location>
</feature>
<dbReference type="GO" id="GO:0020037">
    <property type="term" value="F:heme binding"/>
    <property type="evidence" value="ECO:0007669"/>
    <property type="project" value="InterPro"/>
</dbReference>
<dbReference type="OrthoDB" id="1470350at2759"/>
<evidence type="ECO:0000256" key="1">
    <source>
        <dbReference type="ARBA" id="ARBA00023002"/>
    </source>
</evidence>
<dbReference type="PANTHER" id="PTHR24301">
    <property type="entry name" value="THROMBOXANE-A SYNTHASE"/>
    <property type="match status" value="1"/>
</dbReference>
<keyword evidence="2" id="KW-0732">Signal</keyword>
<protein>
    <recommendedName>
        <fullName evidence="5">Cytochrome P450</fullName>
    </recommendedName>
</protein>
<sequence length="190" mass="21797">MMFFPLFVALLIIIILSFLLPKAKRNGKSILPPGPLGLPFIGNLHQFDSLTPHVYFWKLSKKYGKIFSLKHGSTTMIVVSSANLAKEVTQIQDLTFLVDLLFLASKNCLTMVKILACHLTMTIGENFEKYVLFIYLVSRKCNILVQFVKMKIAFGVRYDEETHERRKLDEVLKVTEEMLSFFLALIIFLS</sequence>
<dbReference type="GO" id="GO:0005506">
    <property type="term" value="F:iron ion binding"/>
    <property type="evidence" value="ECO:0007669"/>
    <property type="project" value="InterPro"/>
</dbReference>
<evidence type="ECO:0000256" key="2">
    <source>
        <dbReference type="SAM" id="SignalP"/>
    </source>
</evidence>
<comment type="caution">
    <text evidence="3">The sequence shown here is derived from an EMBL/GenBank/DDBJ whole genome shotgun (WGS) entry which is preliminary data.</text>
</comment>
<keyword evidence="4" id="KW-1185">Reference proteome</keyword>
<dbReference type="InterPro" id="IPR036396">
    <property type="entry name" value="Cyt_P450_sf"/>
</dbReference>
<dbReference type="Pfam" id="PF00067">
    <property type="entry name" value="p450"/>
    <property type="match status" value="1"/>
</dbReference>
<dbReference type="SUPFAM" id="SSF48264">
    <property type="entry name" value="Cytochrome P450"/>
    <property type="match status" value="1"/>
</dbReference>
<dbReference type="PANTHER" id="PTHR24301:SF2">
    <property type="entry name" value="THROMBOXANE-A SYNTHASE"/>
    <property type="match status" value="1"/>
</dbReference>
<gene>
    <name evidence="3" type="ORF">H5410_047941</name>
</gene>
<proteinExistence type="predicted"/>
<dbReference type="GO" id="GO:0016705">
    <property type="term" value="F:oxidoreductase activity, acting on paired donors, with incorporation or reduction of molecular oxygen"/>
    <property type="evidence" value="ECO:0007669"/>
    <property type="project" value="InterPro"/>
</dbReference>
<accession>A0A9J5XGM6</accession>
<organism evidence="3 4">
    <name type="scientific">Solanum commersonii</name>
    <name type="common">Commerson's wild potato</name>
    <name type="synonym">Commerson's nightshade</name>
    <dbReference type="NCBI Taxonomy" id="4109"/>
    <lineage>
        <taxon>Eukaryota</taxon>
        <taxon>Viridiplantae</taxon>
        <taxon>Streptophyta</taxon>
        <taxon>Embryophyta</taxon>
        <taxon>Tracheophyta</taxon>
        <taxon>Spermatophyta</taxon>
        <taxon>Magnoliopsida</taxon>
        <taxon>eudicotyledons</taxon>
        <taxon>Gunneridae</taxon>
        <taxon>Pentapetalae</taxon>
        <taxon>asterids</taxon>
        <taxon>lamiids</taxon>
        <taxon>Solanales</taxon>
        <taxon>Solanaceae</taxon>
        <taxon>Solanoideae</taxon>
        <taxon>Solaneae</taxon>
        <taxon>Solanum</taxon>
    </lineage>
</organism>
<dbReference type="Gene3D" id="1.10.630.10">
    <property type="entry name" value="Cytochrome P450"/>
    <property type="match status" value="1"/>
</dbReference>
<evidence type="ECO:0000313" key="4">
    <source>
        <dbReference type="Proteomes" id="UP000824120"/>
    </source>
</evidence>
<name>A0A9J5XGM6_SOLCO</name>
<dbReference type="InterPro" id="IPR001128">
    <property type="entry name" value="Cyt_P450"/>
</dbReference>
<dbReference type="AlphaFoldDB" id="A0A9J5XGM6"/>
<reference evidence="3 4" key="1">
    <citation type="submission" date="2020-09" db="EMBL/GenBank/DDBJ databases">
        <title>De no assembly of potato wild relative species, Solanum commersonii.</title>
        <authorList>
            <person name="Cho K."/>
        </authorList>
    </citation>
    <scope>NUCLEOTIDE SEQUENCE [LARGE SCALE GENOMIC DNA]</scope>
    <source>
        <strain evidence="3">LZ3.2</strain>
        <tissue evidence="3">Leaf</tissue>
    </source>
</reference>
<evidence type="ECO:0008006" key="5">
    <source>
        <dbReference type="Google" id="ProtNLM"/>
    </source>
</evidence>
<dbReference type="InterPro" id="IPR002401">
    <property type="entry name" value="Cyt_P450_E_grp-I"/>
</dbReference>
<dbReference type="GO" id="GO:0004497">
    <property type="term" value="F:monooxygenase activity"/>
    <property type="evidence" value="ECO:0007669"/>
    <property type="project" value="InterPro"/>
</dbReference>
<evidence type="ECO:0000313" key="3">
    <source>
        <dbReference type="EMBL" id="KAG5587507.1"/>
    </source>
</evidence>